<dbReference type="AlphaFoldDB" id="A0A1W1CCG8"/>
<evidence type="ECO:0000313" key="3">
    <source>
        <dbReference type="EMBL" id="SFV63464.1"/>
    </source>
</evidence>
<dbReference type="EMBL" id="FPHK01000070">
    <property type="protein sequence ID" value="SFV63464.1"/>
    <property type="molecule type" value="Genomic_DNA"/>
</dbReference>
<feature type="domain" description="Sigma 54 modulation/S30EA ribosomal protein C-terminal" evidence="2">
    <location>
        <begin position="123"/>
        <end position="176"/>
    </location>
</feature>
<reference evidence="3" key="1">
    <citation type="submission" date="2016-10" db="EMBL/GenBank/DDBJ databases">
        <authorList>
            <person name="de Groot N.N."/>
        </authorList>
    </citation>
    <scope>NUCLEOTIDE SEQUENCE</scope>
</reference>
<evidence type="ECO:0000256" key="1">
    <source>
        <dbReference type="ARBA" id="ARBA00022845"/>
    </source>
</evidence>
<dbReference type="GO" id="GO:0045900">
    <property type="term" value="P:negative regulation of translational elongation"/>
    <property type="evidence" value="ECO:0007669"/>
    <property type="project" value="TreeGrafter"/>
</dbReference>
<evidence type="ECO:0000259" key="2">
    <source>
        <dbReference type="Pfam" id="PF16321"/>
    </source>
</evidence>
<dbReference type="InterPro" id="IPR032528">
    <property type="entry name" value="Ribosom_S30AE_C"/>
</dbReference>
<organism evidence="3">
    <name type="scientific">hydrothermal vent metagenome</name>
    <dbReference type="NCBI Taxonomy" id="652676"/>
    <lineage>
        <taxon>unclassified sequences</taxon>
        <taxon>metagenomes</taxon>
        <taxon>ecological metagenomes</taxon>
    </lineage>
</organism>
<dbReference type="PANTHER" id="PTHR33231">
    <property type="entry name" value="30S RIBOSOMAL PROTEIN"/>
    <property type="match status" value="1"/>
</dbReference>
<dbReference type="Gene3D" id="3.30.160.100">
    <property type="entry name" value="Ribosome hibernation promotion factor-like"/>
    <property type="match status" value="1"/>
</dbReference>
<proteinExistence type="predicted"/>
<dbReference type="InterPro" id="IPR050574">
    <property type="entry name" value="HPF/YfiA_ribosome-assoc"/>
</dbReference>
<sequence>MNLSMTGRNIELTEGIKEHISASVATLEKFNLDIISVNVIVSTQSKKGKEHSVVEFVINLAHKNTVVIKQNDQDLYVAIDLATDRAQKAMRRIHDRDVDHQKVGLNEAKAEIVDVKEIEQEMDDEIIPVELTLYKPREVEDVLEDLKTSGKMFEIFLDNENKTRVLYKRNDGKFGLY</sequence>
<dbReference type="Pfam" id="PF16321">
    <property type="entry name" value="Ribosom_S30AE_C"/>
    <property type="match status" value="1"/>
</dbReference>
<gene>
    <name evidence="3" type="ORF">MNB_SM-6-800</name>
</gene>
<accession>A0A1W1CCG8</accession>
<keyword evidence="1" id="KW-0810">Translation regulation</keyword>
<name>A0A1W1CCG8_9ZZZZ</name>
<dbReference type="InterPro" id="IPR003489">
    <property type="entry name" value="RHF/RaiA"/>
</dbReference>
<dbReference type="Pfam" id="PF02482">
    <property type="entry name" value="Ribosomal_S30AE"/>
    <property type="match status" value="1"/>
</dbReference>
<dbReference type="GO" id="GO:0043024">
    <property type="term" value="F:ribosomal small subunit binding"/>
    <property type="evidence" value="ECO:0007669"/>
    <property type="project" value="TreeGrafter"/>
</dbReference>
<dbReference type="SUPFAM" id="SSF69754">
    <property type="entry name" value="Ribosome binding protein Y (YfiA homologue)"/>
    <property type="match status" value="1"/>
</dbReference>
<dbReference type="Gene3D" id="3.30.505.50">
    <property type="entry name" value="Sigma 54 modulation/S30EA ribosomal protein, C-terminal domain"/>
    <property type="match status" value="1"/>
</dbReference>
<dbReference type="NCBIfam" id="TIGR00741">
    <property type="entry name" value="yfiA"/>
    <property type="match status" value="1"/>
</dbReference>
<dbReference type="InterPro" id="IPR036567">
    <property type="entry name" value="RHF-like"/>
</dbReference>
<protein>
    <submittedName>
        <fullName evidence="3">Ribosomal subunit interface protein</fullName>
    </submittedName>
</protein>
<dbReference type="InterPro" id="IPR038416">
    <property type="entry name" value="Ribosom_S30AE_C_sf"/>
</dbReference>
<dbReference type="CDD" id="cd00552">
    <property type="entry name" value="RaiA"/>
    <property type="match status" value="1"/>
</dbReference>
<dbReference type="GO" id="GO:0022627">
    <property type="term" value="C:cytosolic small ribosomal subunit"/>
    <property type="evidence" value="ECO:0007669"/>
    <property type="project" value="TreeGrafter"/>
</dbReference>
<dbReference type="PANTHER" id="PTHR33231:SF1">
    <property type="entry name" value="30S RIBOSOMAL PROTEIN"/>
    <property type="match status" value="1"/>
</dbReference>